<evidence type="ECO:0000256" key="1">
    <source>
        <dbReference type="SAM" id="MobiDB-lite"/>
    </source>
</evidence>
<feature type="compositionally biased region" description="Basic and acidic residues" evidence="1">
    <location>
        <begin position="162"/>
        <end position="173"/>
    </location>
</feature>
<feature type="compositionally biased region" description="Basic and acidic residues" evidence="1">
    <location>
        <begin position="354"/>
        <end position="370"/>
    </location>
</feature>
<feature type="region of interest" description="Disordered" evidence="1">
    <location>
        <begin position="333"/>
        <end position="377"/>
    </location>
</feature>
<sequence>MREPQRFPLGTRVANPLEGRTGEIKAFDPDSGLYTLVYNDDHRDVLNASETEKFIIRKSPAELAKEAEERRKEMESDPNQFLGATVTKSSTSYEGKTLTSSGQVTQYFADIKRFRVLFSDGLYSDMTLEEVKQNVKKNEVESRKRSGDPDGETSKKKKSKHHQEEKDRPLNTQKFDSRKTAYVMCREVLRIVLSQKKVAKNCSEKQKVILNNKDLQAKKALEAFVEADGLQALEKMLTHWFRLESTRSAALLVMKVLAVIPGVKEQQLRKTNIARTLKGIERVSRTMSHVEMVYGDLAQWIIKKWARTAMNRTFNRSARDLLLEQQSQISRAATDGQVHIAPRSTAKQTPQQKETARLEALRTGEEKPAEPEEDPGDEVVVYLPQFNSLGSEDMRRPVRQIQLIESLASKINQDYVDSLKKHSEDEDEQIGVTDGRIVFGKPQLKHFNQNIPVIDLFATTRSKIVGNNAESTETGAGSSSQPLPKPNKTSKPKKSILKMRDEVVIPASQVTW</sequence>
<feature type="compositionally biased region" description="Polar residues" evidence="1">
    <location>
        <begin position="469"/>
        <end position="481"/>
    </location>
</feature>
<evidence type="ECO:0000313" key="2">
    <source>
        <dbReference type="EMBL" id="KAK1946206.1"/>
    </source>
</evidence>
<evidence type="ECO:0008006" key="4">
    <source>
        <dbReference type="Google" id="ProtNLM"/>
    </source>
</evidence>
<keyword evidence="3" id="KW-1185">Reference proteome</keyword>
<comment type="caution">
    <text evidence="2">The sequence shown here is derived from an EMBL/GenBank/DDBJ whole genome shotgun (WGS) entry which is preliminary data.</text>
</comment>
<evidence type="ECO:0000313" key="3">
    <source>
        <dbReference type="Proteomes" id="UP001259832"/>
    </source>
</evidence>
<feature type="region of interest" description="Disordered" evidence="1">
    <location>
        <begin position="469"/>
        <end position="497"/>
    </location>
</feature>
<protein>
    <recommendedName>
        <fullName evidence="4">TFIIS N-terminal domain-containing protein</fullName>
    </recommendedName>
</protein>
<proteinExistence type="predicted"/>
<accession>A0AAD9LRS1</accession>
<organism evidence="2 3">
    <name type="scientific">Phytophthora citrophthora</name>
    <dbReference type="NCBI Taxonomy" id="4793"/>
    <lineage>
        <taxon>Eukaryota</taxon>
        <taxon>Sar</taxon>
        <taxon>Stramenopiles</taxon>
        <taxon>Oomycota</taxon>
        <taxon>Peronosporomycetes</taxon>
        <taxon>Peronosporales</taxon>
        <taxon>Peronosporaceae</taxon>
        <taxon>Phytophthora</taxon>
    </lineage>
</organism>
<dbReference type="AlphaFoldDB" id="A0AAD9LRS1"/>
<dbReference type="Proteomes" id="UP001259832">
    <property type="component" value="Unassembled WGS sequence"/>
</dbReference>
<dbReference type="EMBL" id="JASMQC010000003">
    <property type="protein sequence ID" value="KAK1946206.1"/>
    <property type="molecule type" value="Genomic_DNA"/>
</dbReference>
<feature type="compositionally biased region" description="Basic residues" evidence="1">
    <location>
        <begin position="488"/>
        <end position="497"/>
    </location>
</feature>
<name>A0AAD9LRS1_9STRA</name>
<gene>
    <name evidence="2" type="ORF">P3T76_001759</name>
</gene>
<feature type="region of interest" description="Disordered" evidence="1">
    <location>
        <begin position="135"/>
        <end position="173"/>
    </location>
</feature>
<reference evidence="2" key="1">
    <citation type="submission" date="2023-08" db="EMBL/GenBank/DDBJ databases">
        <title>Reference Genome Resource for the Citrus Pathogen Phytophthora citrophthora.</title>
        <authorList>
            <person name="Moller H."/>
            <person name="Coetzee B."/>
            <person name="Rose L.J."/>
            <person name="Van Niekerk J.M."/>
        </authorList>
    </citation>
    <scope>NUCLEOTIDE SEQUENCE</scope>
    <source>
        <strain evidence="2">STE-U-9442</strain>
    </source>
</reference>
<feature type="compositionally biased region" description="Basic and acidic residues" evidence="1">
    <location>
        <begin position="135"/>
        <end position="154"/>
    </location>
</feature>